<dbReference type="SUPFAM" id="SSF54909">
    <property type="entry name" value="Dimeric alpha+beta barrel"/>
    <property type="match status" value="1"/>
</dbReference>
<sequence>MEKTIIAQLSIQEGKTEDFLKLAEIMVNNSIEENGCLKYRLLKEVDKENDFLIYEKYENEEAVENHNSSEHFKGFLNAVMPLLTKEPIIEVF</sequence>
<keyword evidence="2" id="KW-0503">Monooxygenase</keyword>
<dbReference type="PROSITE" id="PS51725">
    <property type="entry name" value="ABM"/>
    <property type="match status" value="1"/>
</dbReference>
<dbReference type="InterPro" id="IPR011008">
    <property type="entry name" value="Dimeric_a/b-barrel"/>
</dbReference>
<dbReference type="InterPro" id="IPR007138">
    <property type="entry name" value="ABM_dom"/>
</dbReference>
<evidence type="ECO:0000259" key="1">
    <source>
        <dbReference type="PROSITE" id="PS51725"/>
    </source>
</evidence>
<organism evidence="2 3">
    <name type="scientific">Polaribacter ponticola</name>
    <dbReference type="NCBI Taxonomy" id="2978475"/>
    <lineage>
        <taxon>Bacteria</taxon>
        <taxon>Pseudomonadati</taxon>
        <taxon>Bacteroidota</taxon>
        <taxon>Flavobacteriia</taxon>
        <taxon>Flavobacteriales</taxon>
        <taxon>Flavobacteriaceae</taxon>
    </lineage>
</organism>
<accession>A0ABT5SD40</accession>
<feature type="domain" description="ABM" evidence="1">
    <location>
        <begin position="3"/>
        <end position="92"/>
    </location>
</feature>
<dbReference type="PANTHER" id="PTHR33336">
    <property type="entry name" value="QUINOL MONOOXYGENASE YGIN-RELATED"/>
    <property type="match status" value="1"/>
</dbReference>
<gene>
    <name evidence="2" type="ORF">N5A56_017235</name>
</gene>
<dbReference type="Proteomes" id="UP001151478">
    <property type="component" value="Unassembled WGS sequence"/>
</dbReference>
<proteinExistence type="predicted"/>
<dbReference type="EMBL" id="JAOSLC020000004">
    <property type="protein sequence ID" value="MDD7916047.1"/>
    <property type="molecule type" value="Genomic_DNA"/>
</dbReference>
<keyword evidence="3" id="KW-1185">Reference proteome</keyword>
<name>A0ABT5SD40_9FLAO</name>
<evidence type="ECO:0000313" key="2">
    <source>
        <dbReference type="EMBL" id="MDD7916047.1"/>
    </source>
</evidence>
<evidence type="ECO:0000313" key="3">
    <source>
        <dbReference type="Proteomes" id="UP001151478"/>
    </source>
</evidence>
<protein>
    <submittedName>
        <fullName evidence="2">Quinol monooxygenase</fullName>
    </submittedName>
</protein>
<dbReference type="Pfam" id="PF03992">
    <property type="entry name" value="ABM"/>
    <property type="match status" value="1"/>
</dbReference>
<comment type="caution">
    <text evidence="2">The sequence shown here is derived from an EMBL/GenBank/DDBJ whole genome shotgun (WGS) entry which is preliminary data.</text>
</comment>
<reference evidence="2" key="1">
    <citation type="submission" date="2023-02" db="EMBL/GenBank/DDBJ databases">
        <title>Polaribacter ponticola sp. nov., isolated from seawater.</title>
        <authorList>
            <person name="Baek J.H."/>
            <person name="Kim J.M."/>
            <person name="Choi D.G."/>
            <person name="Jeon C.O."/>
        </authorList>
    </citation>
    <scope>NUCLEOTIDE SEQUENCE</scope>
    <source>
        <strain evidence="2">MSW5</strain>
    </source>
</reference>
<dbReference type="InterPro" id="IPR050744">
    <property type="entry name" value="AI-2_Isomerase_LsrG"/>
</dbReference>
<dbReference type="Gene3D" id="3.30.70.100">
    <property type="match status" value="1"/>
</dbReference>
<dbReference type="RefSeq" id="WP_265724310.1">
    <property type="nucleotide sequence ID" value="NZ_JAOSLC020000004.1"/>
</dbReference>
<dbReference type="GO" id="GO:0004497">
    <property type="term" value="F:monooxygenase activity"/>
    <property type="evidence" value="ECO:0007669"/>
    <property type="project" value="UniProtKB-KW"/>
</dbReference>
<dbReference type="PANTHER" id="PTHR33336:SF15">
    <property type="entry name" value="ABM DOMAIN-CONTAINING PROTEIN"/>
    <property type="match status" value="1"/>
</dbReference>
<keyword evidence="2" id="KW-0560">Oxidoreductase</keyword>